<name>A0A9K3GLL0_9EUKA</name>
<feature type="non-terminal residue" evidence="1">
    <location>
        <position position="1"/>
    </location>
</feature>
<proteinExistence type="predicted"/>
<reference evidence="1 2" key="1">
    <citation type="journal article" date="2018" name="PLoS ONE">
        <title>The draft genome of Kipferlia bialata reveals reductive genome evolution in fornicate parasites.</title>
        <authorList>
            <person name="Tanifuji G."/>
            <person name="Takabayashi S."/>
            <person name="Kume K."/>
            <person name="Takagi M."/>
            <person name="Nakayama T."/>
            <person name="Kamikawa R."/>
            <person name="Inagaki Y."/>
            <person name="Hashimoto T."/>
        </authorList>
    </citation>
    <scope>NUCLEOTIDE SEQUENCE [LARGE SCALE GENOMIC DNA]</scope>
    <source>
        <strain evidence="1">NY0173</strain>
    </source>
</reference>
<dbReference type="EMBL" id="BDIP01002799">
    <property type="protein sequence ID" value="GIQ86846.1"/>
    <property type="molecule type" value="Genomic_DNA"/>
</dbReference>
<protein>
    <submittedName>
        <fullName evidence="1">Uncharacterized protein</fullName>
    </submittedName>
</protein>
<dbReference type="Proteomes" id="UP000265618">
    <property type="component" value="Unassembled WGS sequence"/>
</dbReference>
<evidence type="ECO:0000313" key="1">
    <source>
        <dbReference type="EMBL" id="GIQ86846.1"/>
    </source>
</evidence>
<organism evidence="1 2">
    <name type="scientific">Kipferlia bialata</name>
    <dbReference type="NCBI Taxonomy" id="797122"/>
    <lineage>
        <taxon>Eukaryota</taxon>
        <taxon>Metamonada</taxon>
        <taxon>Carpediemonas-like organisms</taxon>
        <taxon>Kipferlia</taxon>
    </lineage>
</organism>
<comment type="caution">
    <text evidence="1">The sequence shown here is derived from an EMBL/GenBank/DDBJ whole genome shotgun (WGS) entry which is preliminary data.</text>
</comment>
<dbReference type="AlphaFoldDB" id="A0A9K3GLL0"/>
<gene>
    <name evidence="1" type="ORF">KIPB_008773</name>
</gene>
<keyword evidence="2" id="KW-1185">Reference proteome</keyword>
<sequence>MEIFRQMGPTLWQRKRVGLYSDEALSAWEQRLPGQLAVLMFLLTRGASATAAHYVNSAVGFPLVFVLQTDTQLQVASIQTPESVPLCALERYSWRYSCEYRDRMARILEEIDGENTDNNGVEEEISDVEDCNFLTDLAIPSDGIALDSHVYHLGMIVRPQDMLDMLRPHRYLDNHPVSCLQALSLEQHQRLATLLCGIPFYSAAFLGETRQYNYRRQRDVTPEVVLRRGFSAALKVAFRRAGGEYLGGSRERSSQMALLTLT</sequence>
<accession>A0A9K3GLL0</accession>
<evidence type="ECO:0000313" key="2">
    <source>
        <dbReference type="Proteomes" id="UP000265618"/>
    </source>
</evidence>